<evidence type="ECO:0008006" key="4">
    <source>
        <dbReference type="Google" id="ProtNLM"/>
    </source>
</evidence>
<dbReference type="RefSeq" id="WP_210310776.1">
    <property type="nucleotide sequence ID" value="NZ_CABFWE030000008.1"/>
</dbReference>
<proteinExistence type="predicted"/>
<protein>
    <recommendedName>
        <fullName evidence="4">AlpA family transcriptional regulator</fullName>
    </recommendedName>
</protein>
<reference evidence="2 3" key="1">
    <citation type="submission" date="2020-11" db="EMBL/GenBank/DDBJ databases">
        <authorList>
            <person name="Lassalle F."/>
        </authorList>
    </citation>
    <scope>NUCLEOTIDE SEQUENCE [LARGE SCALE GENOMIC DNA]</scope>
    <source>
        <strain evidence="2 3">AB21</strain>
    </source>
</reference>
<feature type="compositionally biased region" description="Polar residues" evidence="1">
    <location>
        <begin position="1"/>
        <end position="33"/>
    </location>
</feature>
<organism evidence="2 3">
    <name type="scientific">Pseudorhizobium halotolerans</name>
    <dbReference type="NCBI Taxonomy" id="1233081"/>
    <lineage>
        <taxon>Bacteria</taxon>
        <taxon>Pseudomonadati</taxon>
        <taxon>Pseudomonadota</taxon>
        <taxon>Alphaproteobacteria</taxon>
        <taxon>Hyphomicrobiales</taxon>
        <taxon>Rhizobiaceae</taxon>
        <taxon>Rhizobium/Agrobacterium group</taxon>
        <taxon>Pseudorhizobium</taxon>
    </lineage>
</organism>
<dbReference type="Proteomes" id="UP000601041">
    <property type="component" value="Unassembled WGS sequence"/>
</dbReference>
<sequence length="134" mass="14547">MSSDSQLGLFSGPVTTEATSSNDVATDSANSGEAATAKPVAVAELAPLAEPLDPGYGEARRRGRAILPANPYAEERYLSVQDVARRYAISIQTVWRHTKHNPAFPKPIKILNGSTRWRLSDIIAFEVARREAGR</sequence>
<name>A0ABN7JTB9_9HYPH</name>
<comment type="caution">
    <text evidence="2">The sequence shown here is derived from an EMBL/GenBank/DDBJ whole genome shotgun (WGS) entry which is preliminary data.</text>
</comment>
<keyword evidence="3" id="KW-1185">Reference proteome</keyword>
<feature type="region of interest" description="Disordered" evidence="1">
    <location>
        <begin position="1"/>
        <end position="36"/>
    </location>
</feature>
<dbReference type="SUPFAM" id="SSF46955">
    <property type="entry name" value="Putative DNA-binding domain"/>
    <property type="match status" value="1"/>
</dbReference>
<evidence type="ECO:0000313" key="2">
    <source>
        <dbReference type="EMBL" id="CAD7046848.1"/>
    </source>
</evidence>
<gene>
    <name evidence="2" type="ORF">RHAB21_03731</name>
</gene>
<evidence type="ECO:0000313" key="3">
    <source>
        <dbReference type="Proteomes" id="UP000601041"/>
    </source>
</evidence>
<evidence type="ECO:0000256" key="1">
    <source>
        <dbReference type="SAM" id="MobiDB-lite"/>
    </source>
</evidence>
<accession>A0ABN7JTB9</accession>
<dbReference type="EMBL" id="CABFWE030000008">
    <property type="protein sequence ID" value="CAD7046848.1"/>
    <property type="molecule type" value="Genomic_DNA"/>
</dbReference>
<dbReference type="InterPro" id="IPR009061">
    <property type="entry name" value="DNA-bd_dom_put_sf"/>
</dbReference>